<evidence type="ECO:0000313" key="2">
    <source>
        <dbReference type="Proteomes" id="UP001331561"/>
    </source>
</evidence>
<gene>
    <name evidence="1" type="ORF">VVD49_17910</name>
</gene>
<keyword evidence="2" id="KW-1185">Reference proteome</keyword>
<dbReference type="EMBL" id="JAYXHS010000003">
    <property type="protein sequence ID" value="MEC5387613.1"/>
    <property type="molecule type" value="Genomic_DNA"/>
</dbReference>
<proteinExistence type="predicted"/>
<accession>A0ABU6K992</accession>
<sequence>MIPPQSTVALVMTLPAWHELGVALLTELLDEVFELLDDFELLLEEDFELLDEDGPVLDDELLAVAVGTEHSLTPPATLPPKVASLQTKLPVSTL</sequence>
<protein>
    <recommendedName>
        <fullName evidence="3">Secreted protein</fullName>
    </recommendedName>
</protein>
<comment type="caution">
    <text evidence="1">The sequence shown here is derived from an EMBL/GenBank/DDBJ whole genome shotgun (WGS) entry which is preliminary data.</text>
</comment>
<dbReference type="RefSeq" id="WP_327600604.1">
    <property type="nucleotide sequence ID" value="NZ_JAYXHS010000003.1"/>
</dbReference>
<name>A0ABU6K992_9RHOO</name>
<evidence type="ECO:0000313" key="1">
    <source>
        <dbReference type="EMBL" id="MEC5387613.1"/>
    </source>
</evidence>
<dbReference type="Proteomes" id="UP001331561">
    <property type="component" value="Unassembled WGS sequence"/>
</dbReference>
<evidence type="ECO:0008006" key="3">
    <source>
        <dbReference type="Google" id="ProtNLM"/>
    </source>
</evidence>
<organism evidence="1 2">
    <name type="scientific">Uliginosibacterium silvisoli</name>
    <dbReference type="NCBI Taxonomy" id="3114758"/>
    <lineage>
        <taxon>Bacteria</taxon>
        <taxon>Pseudomonadati</taxon>
        <taxon>Pseudomonadota</taxon>
        <taxon>Betaproteobacteria</taxon>
        <taxon>Rhodocyclales</taxon>
        <taxon>Zoogloeaceae</taxon>
        <taxon>Uliginosibacterium</taxon>
    </lineage>
</organism>
<reference evidence="1 2" key="1">
    <citation type="submission" date="2024-01" db="EMBL/GenBank/DDBJ databases">
        <title>Uliginosibacterium soil sp. nov.</title>
        <authorList>
            <person name="Lv Y."/>
        </authorList>
    </citation>
    <scope>NUCLEOTIDE SEQUENCE [LARGE SCALE GENOMIC DNA]</scope>
    <source>
        <strain evidence="1 2">H3</strain>
    </source>
</reference>